<dbReference type="GO" id="GO:0003677">
    <property type="term" value="F:DNA binding"/>
    <property type="evidence" value="ECO:0007669"/>
    <property type="project" value="UniProtKB-KW"/>
</dbReference>
<dbReference type="RefSeq" id="WP_220203025.1">
    <property type="nucleotide sequence ID" value="NZ_BNJK01000001.1"/>
</dbReference>
<proteinExistence type="inferred from homology"/>
<dbReference type="PRINTS" id="PR00039">
    <property type="entry name" value="HTHLYSR"/>
</dbReference>
<keyword evidence="4" id="KW-0804">Transcription</keyword>
<dbReference type="PANTHER" id="PTHR30346">
    <property type="entry name" value="TRANSCRIPTIONAL DUAL REGULATOR HCAR-RELATED"/>
    <property type="match status" value="1"/>
</dbReference>
<organism evidence="6 7">
    <name type="scientific">Reticulibacter mediterranei</name>
    <dbReference type="NCBI Taxonomy" id="2778369"/>
    <lineage>
        <taxon>Bacteria</taxon>
        <taxon>Bacillati</taxon>
        <taxon>Chloroflexota</taxon>
        <taxon>Ktedonobacteria</taxon>
        <taxon>Ktedonobacterales</taxon>
        <taxon>Reticulibacteraceae</taxon>
        <taxon>Reticulibacter</taxon>
    </lineage>
</organism>
<evidence type="ECO:0000259" key="5">
    <source>
        <dbReference type="PROSITE" id="PS50931"/>
    </source>
</evidence>
<dbReference type="SUPFAM" id="SSF53850">
    <property type="entry name" value="Periplasmic binding protein-like II"/>
    <property type="match status" value="1"/>
</dbReference>
<dbReference type="PANTHER" id="PTHR30346:SF0">
    <property type="entry name" value="HCA OPERON TRANSCRIPTIONAL ACTIVATOR HCAR"/>
    <property type="match status" value="1"/>
</dbReference>
<dbReference type="Gene3D" id="3.40.190.10">
    <property type="entry name" value="Periplasmic binding protein-like II"/>
    <property type="match status" value="2"/>
</dbReference>
<dbReference type="Pfam" id="PF03466">
    <property type="entry name" value="LysR_substrate"/>
    <property type="match status" value="1"/>
</dbReference>
<dbReference type="PROSITE" id="PS50931">
    <property type="entry name" value="HTH_LYSR"/>
    <property type="match status" value="1"/>
</dbReference>
<reference evidence="6" key="1">
    <citation type="submission" date="2020-10" db="EMBL/GenBank/DDBJ databases">
        <title>Taxonomic study of unclassified bacteria belonging to the class Ktedonobacteria.</title>
        <authorList>
            <person name="Yabe S."/>
            <person name="Wang C.M."/>
            <person name="Zheng Y."/>
            <person name="Sakai Y."/>
            <person name="Cavaletti L."/>
            <person name="Monciardini P."/>
            <person name="Donadio S."/>
        </authorList>
    </citation>
    <scope>NUCLEOTIDE SEQUENCE</scope>
    <source>
        <strain evidence="6">ID150040</strain>
    </source>
</reference>
<dbReference type="Proteomes" id="UP000597444">
    <property type="component" value="Unassembled WGS sequence"/>
</dbReference>
<accession>A0A8J3IGL0</accession>
<dbReference type="Gene3D" id="1.10.10.10">
    <property type="entry name" value="Winged helix-like DNA-binding domain superfamily/Winged helix DNA-binding domain"/>
    <property type="match status" value="1"/>
</dbReference>
<keyword evidence="2" id="KW-0805">Transcription regulation</keyword>
<dbReference type="GO" id="GO:0003700">
    <property type="term" value="F:DNA-binding transcription factor activity"/>
    <property type="evidence" value="ECO:0007669"/>
    <property type="project" value="InterPro"/>
</dbReference>
<dbReference type="InterPro" id="IPR005119">
    <property type="entry name" value="LysR_subst-bd"/>
</dbReference>
<name>A0A8J3IGL0_9CHLR</name>
<gene>
    <name evidence="6" type="ORF">KSF_022210</name>
</gene>
<comment type="caution">
    <text evidence="6">The sequence shown here is derived from an EMBL/GenBank/DDBJ whole genome shotgun (WGS) entry which is preliminary data.</text>
</comment>
<dbReference type="SUPFAM" id="SSF46785">
    <property type="entry name" value="Winged helix' DNA-binding domain"/>
    <property type="match status" value="1"/>
</dbReference>
<protein>
    <submittedName>
        <fullName evidence="6">LysR family transcriptional regulator</fullName>
    </submittedName>
</protein>
<dbReference type="EMBL" id="BNJK01000001">
    <property type="protein sequence ID" value="GHO92173.1"/>
    <property type="molecule type" value="Genomic_DNA"/>
</dbReference>
<evidence type="ECO:0000256" key="2">
    <source>
        <dbReference type="ARBA" id="ARBA00023015"/>
    </source>
</evidence>
<evidence type="ECO:0000313" key="7">
    <source>
        <dbReference type="Proteomes" id="UP000597444"/>
    </source>
</evidence>
<dbReference type="InterPro" id="IPR036388">
    <property type="entry name" value="WH-like_DNA-bd_sf"/>
</dbReference>
<keyword evidence="7" id="KW-1185">Reference proteome</keyword>
<dbReference type="AlphaFoldDB" id="A0A8J3IGL0"/>
<evidence type="ECO:0000256" key="1">
    <source>
        <dbReference type="ARBA" id="ARBA00009437"/>
    </source>
</evidence>
<comment type="similarity">
    <text evidence="1">Belongs to the LysR transcriptional regulatory family.</text>
</comment>
<dbReference type="InterPro" id="IPR000847">
    <property type="entry name" value="LysR_HTH_N"/>
</dbReference>
<dbReference type="CDD" id="cd08414">
    <property type="entry name" value="PBP2_LTTR_aromatics_like"/>
    <property type="match status" value="1"/>
</dbReference>
<feature type="domain" description="HTH lysR-type" evidence="5">
    <location>
        <begin position="1"/>
        <end position="58"/>
    </location>
</feature>
<evidence type="ECO:0000313" key="6">
    <source>
        <dbReference type="EMBL" id="GHO92173.1"/>
    </source>
</evidence>
<dbReference type="Pfam" id="PF00126">
    <property type="entry name" value="HTH_1"/>
    <property type="match status" value="1"/>
</dbReference>
<dbReference type="FunFam" id="1.10.10.10:FF:000001">
    <property type="entry name" value="LysR family transcriptional regulator"/>
    <property type="match status" value="1"/>
</dbReference>
<dbReference type="InterPro" id="IPR036390">
    <property type="entry name" value="WH_DNA-bd_sf"/>
</dbReference>
<sequence>MELRHLHYFVAVAEELHFGRAAERLHMAQPPLSQQIRQLEDELGVQLFYRTKRHVQITEAGYVFLQEARQTLTQAEQAIVAAQKASRGELGRLVIGFVGSATSDILPTLIRAFHERYPEVELHLRELTTAQQVRAFRDGRIHVGILRPPIHDDTLRIETVFKEPLIVALPERHPLSSQVQVPIDALAREHFILFPRQQGSGLYDQIISLCQRAGFSPQIMQEAIQMQTILGLVAAGLGISLVPASTQHLRSTGLMYRELQASTAYVEMALAWSKEATSPVLDRFLRTAREIIQRREK</sequence>
<evidence type="ECO:0000256" key="3">
    <source>
        <dbReference type="ARBA" id="ARBA00023125"/>
    </source>
</evidence>
<evidence type="ECO:0000256" key="4">
    <source>
        <dbReference type="ARBA" id="ARBA00023163"/>
    </source>
</evidence>
<keyword evidence="3" id="KW-0238">DNA-binding</keyword>
<dbReference type="GO" id="GO:0032993">
    <property type="term" value="C:protein-DNA complex"/>
    <property type="evidence" value="ECO:0007669"/>
    <property type="project" value="TreeGrafter"/>
</dbReference>